<organism evidence="1">
    <name type="scientific">freshwater metagenome</name>
    <dbReference type="NCBI Taxonomy" id="449393"/>
    <lineage>
        <taxon>unclassified sequences</taxon>
        <taxon>metagenomes</taxon>
        <taxon>ecological metagenomes</taxon>
    </lineage>
</organism>
<protein>
    <submittedName>
        <fullName evidence="1">Unannotated protein</fullName>
    </submittedName>
</protein>
<evidence type="ECO:0000313" key="1">
    <source>
        <dbReference type="EMBL" id="CAB4879551.1"/>
    </source>
</evidence>
<accession>A0A6J7EAV9</accession>
<name>A0A6J7EAV9_9ZZZZ</name>
<sequence length="222" mass="22535">MKLIHSAKKFTIRLAAAGVMSAVLVALPAAESVASPHKELSDVHHKVAFGVLNAKGGTAALTVDPAVATGAAALGIGLAPIANATAVGNVWSFPVLSGRIMWMTRPAAGGTSVTRLVGGALRLDGGITATKGATTVTITRLVADLNEGRNGKVEANISGIQHHRVNALVITSPTVNAVTRTATADLNLSELSAKLLNKALSTTSFKRGMKIGTVVVTVPAPV</sequence>
<proteinExistence type="predicted"/>
<gene>
    <name evidence="1" type="ORF">UFOPK3444_01268</name>
</gene>
<dbReference type="AlphaFoldDB" id="A0A6J7EAV9"/>
<dbReference type="EMBL" id="CAFBLU010000025">
    <property type="protein sequence ID" value="CAB4879551.1"/>
    <property type="molecule type" value="Genomic_DNA"/>
</dbReference>
<reference evidence="1" key="1">
    <citation type="submission" date="2020-05" db="EMBL/GenBank/DDBJ databases">
        <authorList>
            <person name="Chiriac C."/>
            <person name="Salcher M."/>
            <person name="Ghai R."/>
            <person name="Kavagutti S V."/>
        </authorList>
    </citation>
    <scope>NUCLEOTIDE SEQUENCE</scope>
</reference>